<keyword evidence="4" id="KW-0732">Signal</keyword>
<dbReference type="Pfam" id="PF01650">
    <property type="entry name" value="Peptidase_C13"/>
    <property type="match status" value="1"/>
</dbReference>
<reference evidence="6 7" key="1">
    <citation type="submission" date="2015-08" db="EMBL/GenBank/DDBJ databases">
        <title>Genome sequencing of Penicillium nordicum.</title>
        <authorList>
            <person name="Nguyen H.D."/>
            <person name="Seifert K.A."/>
        </authorList>
    </citation>
    <scope>NUCLEOTIDE SEQUENCE [LARGE SCALE GENOMIC DNA]</scope>
    <source>
        <strain evidence="6 7">DAOMC 185683</strain>
    </source>
</reference>
<dbReference type="GO" id="GO:0042765">
    <property type="term" value="C:GPI-anchor transamidase complex"/>
    <property type="evidence" value="ECO:0007669"/>
    <property type="project" value="InterPro"/>
</dbReference>
<proteinExistence type="inferred from homology"/>
<name>A0A0M8NUA1_9EURO</name>
<keyword evidence="7" id="KW-1185">Reference proteome</keyword>
<dbReference type="OrthoDB" id="192611at2759"/>
<sequence>MFPDICNLLSDLGSFLKLCVPPPYYDLIAITMALLFRFLQAFALLLLASAVAAEHTSNWAVLVSTSRFWFNYRHLANVLSLYRTVKRLGIPDSQIILMLPDDMACNPRNAFPGTVYSNADRAVDLYGDNIEVDYRGYEVTVENFIRLLTDRLDEDVPRSKRLGSDAGSNVLVYMTGHGGDQFLKFQDAEEIGAWDLADAFGQMWEKKRYHELLFMIDTCQANTMYTHFYSPNIVATGSSEIDQSSYSHHADNDVGVAVIDRWTYYVLEFLETQVTSVTSKLNLGDLFDSYDESKIHSQPGVRWDLFPGGEQEGRLRTVVDFFGNVQNVEVENANATEPGSLKEDLAEIARLVEKWQKRDEEYSAILGDSAGNVTEDLHSSSLHLKLKNTVGPTKMAEDGSWGKRLVGISVVGACTAIWVAGSILGRSSV</sequence>
<evidence type="ECO:0000313" key="7">
    <source>
        <dbReference type="Proteomes" id="UP000037696"/>
    </source>
</evidence>
<dbReference type="STRING" id="229535.A0A0M8NUA1"/>
<dbReference type="GO" id="GO:0006508">
    <property type="term" value="P:proteolysis"/>
    <property type="evidence" value="ECO:0007669"/>
    <property type="project" value="InterPro"/>
</dbReference>
<dbReference type="PRINTS" id="PR00776">
    <property type="entry name" value="HEMOGLOBNASE"/>
</dbReference>
<evidence type="ECO:0000313" key="6">
    <source>
        <dbReference type="EMBL" id="KOS37407.1"/>
    </source>
</evidence>
<dbReference type="InterPro" id="IPR028361">
    <property type="entry name" value="GPI_transamidase"/>
</dbReference>
<dbReference type="FunFam" id="3.40.50.1460:FF:000003">
    <property type="entry name" value="GPI-anchor transamidase"/>
    <property type="match status" value="1"/>
</dbReference>
<dbReference type="PIRSF" id="PIRSF019663">
    <property type="entry name" value="Legumain"/>
    <property type="match status" value="1"/>
</dbReference>
<dbReference type="InterPro" id="IPR001096">
    <property type="entry name" value="Peptidase_C13"/>
</dbReference>
<comment type="pathway">
    <text evidence="1">Glycolipid biosynthesis; glycosylphosphatidylinositol-anchor biosynthesis.</text>
</comment>
<dbReference type="AlphaFoldDB" id="A0A0M8NUA1"/>
<dbReference type="PIRSF" id="PIRSF500138">
    <property type="entry name" value="GPI8"/>
    <property type="match status" value="1"/>
</dbReference>
<dbReference type="PANTHER" id="PTHR48067">
    <property type="entry name" value="GPI-ANCHOR TRANSAMIDASE"/>
    <property type="match status" value="1"/>
</dbReference>
<keyword evidence="3" id="KW-0337">GPI-anchor biosynthesis</keyword>
<dbReference type="GO" id="GO:0006506">
    <property type="term" value="P:GPI anchor biosynthetic process"/>
    <property type="evidence" value="ECO:0007669"/>
    <property type="project" value="UniProtKB-UniPathway"/>
</dbReference>
<protein>
    <recommendedName>
        <fullName evidence="8">GPI-anchor transamidase</fullName>
    </recommendedName>
</protein>
<comment type="similarity">
    <text evidence="2">Belongs to the peptidase C13 family.</text>
</comment>
<dbReference type="Gene3D" id="3.40.50.1460">
    <property type="match status" value="1"/>
</dbReference>
<feature type="active site" evidence="5">
    <location>
        <position position="177"/>
    </location>
</feature>
<evidence type="ECO:0000256" key="3">
    <source>
        <dbReference type="ARBA" id="ARBA00022502"/>
    </source>
</evidence>
<evidence type="ECO:0008006" key="8">
    <source>
        <dbReference type="Google" id="ProtNLM"/>
    </source>
</evidence>
<dbReference type="GO" id="GO:0003923">
    <property type="term" value="F:GPI-anchor transamidase activity"/>
    <property type="evidence" value="ECO:0007669"/>
    <property type="project" value="InterPro"/>
</dbReference>
<evidence type="ECO:0000256" key="1">
    <source>
        <dbReference type="ARBA" id="ARBA00004687"/>
    </source>
</evidence>
<evidence type="ECO:0000256" key="5">
    <source>
        <dbReference type="PIRSR" id="PIRSR019663-1"/>
    </source>
</evidence>
<comment type="caution">
    <text evidence="6">The sequence shown here is derived from an EMBL/GenBank/DDBJ whole genome shotgun (WGS) entry which is preliminary data.</text>
</comment>
<dbReference type="EMBL" id="LHQQ01000321">
    <property type="protein sequence ID" value="KOS37407.1"/>
    <property type="molecule type" value="Genomic_DNA"/>
</dbReference>
<evidence type="ECO:0000256" key="2">
    <source>
        <dbReference type="ARBA" id="ARBA00009941"/>
    </source>
</evidence>
<feature type="active site" description="Nucleophile" evidence="5">
    <location>
        <position position="219"/>
    </location>
</feature>
<accession>A0A0M8NUA1</accession>
<gene>
    <name evidence="6" type="ORF">ACN38_g11784</name>
</gene>
<evidence type="ECO:0000256" key="4">
    <source>
        <dbReference type="ARBA" id="ARBA00022729"/>
    </source>
</evidence>
<dbReference type="UniPathway" id="UPA00196"/>
<dbReference type="Proteomes" id="UP000037696">
    <property type="component" value="Unassembled WGS sequence"/>
</dbReference>
<dbReference type="PANTHER" id="PTHR48067:SF1">
    <property type="entry name" value="GPI-ANCHOR TRANSAMIDASE"/>
    <property type="match status" value="1"/>
</dbReference>
<organism evidence="6 7">
    <name type="scientific">Penicillium nordicum</name>
    <dbReference type="NCBI Taxonomy" id="229535"/>
    <lineage>
        <taxon>Eukaryota</taxon>
        <taxon>Fungi</taxon>
        <taxon>Dikarya</taxon>
        <taxon>Ascomycota</taxon>
        <taxon>Pezizomycotina</taxon>
        <taxon>Eurotiomycetes</taxon>
        <taxon>Eurotiomycetidae</taxon>
        <taxon>Eurotiales</taxon>
        <taxon>Aspergillaceae</taxon>
        <taxon>Penicillium</taxon>
    </lineage>
</organism>
<dbReference type="GO" id="GO:0016255">
    <property type="term" value="P:attachment of GPI anchor to protein"/>
    <property type="evidence" value="ECO:0007669"/>
    <property type="project" value="InterPro"/>
</dbReference>